<comment type="caution">
    <text evidence="3">The sequence shown here is derived from an EMBL/GenBank/DDBJ whole genome shotgun (WGS) entry which is preliminary data.</text>
</comment>
<dbReference type="OrthoDB" id="9801972at2"/>
<evidence type="ECO:0000313" key="3">
    <source>
        <dbReference type="EMBL" id="RXR30523.1"/>
    </source>
</evidence>
<dbReference type="HAMAP" id="MF_00634">
    <property type="entry name" value="UPF0235"/>
    <property type="match status" value="1"/>
</dbReference>
<dbReference type="SMART" id="SM01152">
    <property type="entry name" value="DUF167"/>
    <property type="match status" value="1"/>
</dbReference>
<evidence type="ECO:0000256" key="1">
    <source>
        <dbReference type="ARBA" id="ARBA00010364"/>
    </source>
</evidence>
<dbReference type="InterPro" id="IPR036591">
    <property type="entry name" value="YggU-like_sf"/>
</dbReference>
<gene>
    <name evidence="3" type="ORF">EQG66_03305</name>
</gene>
<dbReference type="Proteomes" id="UP000290958">
    <property type="component" value="Unassembled WGS sequence"/>
</dbReference>
<reference evidence="4" key="1">
    <citation type="submission" date="2019-01" db="EMBL/GenBank/DDBJ databases">
        <title>Cytophagaceae bacterium strain CAR-16.</title>
        <authorList>
            <person name="Chen W.-M."/>
        </authorList>
    </citation>
    <scope>NUCLEOTIDE SEQUENCE [LARGE SCALE GENOMIC DNA]</scope>
    <source>
        <strain evidence="4">CHR27</strain>
    </source>
</reference>
<protein>
    <recommendedName>
        <fullName evidence="2">UPF0235 protein EQG66_03305</fullName>
    </recommendedName>
</protein>
<dbReference type="SUPFAM" id="SSF69786">
    <property type="entry name" value="YggU-like"/>
    <property type="match status" value="1"/>
</dbReference>
<name>A0A4Q1KKV9_9SPHN</name>
<organism evidence="3 4">
    <name type="scientific">Sphingobium fluviale</name>
    <dbReference type="NCBI Taxonomy" id="2506423"/>
    <lineage>
        <taxon>Bacteria</taxon>
        <taxon>Pseudomonadati</taxon>
        <taxon>Pseudomonadota</taxon>
        <taxon>Alphaproteobacteria</taxon>
        <taxon>Sphingomonadales</taxon>
        <taxon>Sphingomonadaceae</taxon>
        <taxon>Sphingobium</taxon>
    </lineage>
</organism>
<proteinExistence type="inferred from homology"/>
<comment type="similarity">
    <text evidence="1 2">Belongs to the UPF0235 family.</text>
</comment>
<keyword evidence="4" id="KW-1185">Reference proteome</keyword>
<evidence type="ECO:0000313" key="4">
    <source>
        <dbReference type="Proteomes" id="UP000290958"/>
    </source>
</evidence>
<dbReference type="Gene3D" id="3.30.1200.10">
    <property type="entry name" value="YggU-like"/>
    <property type="match status" value="1"/>
</dbReference>
<dbReference type="InterPro" id="IPR003746">
    <property type="entry name" value="DUF167"/>
</dbReference>
<accession>A0A4Q1KKV9</accession>
<sequence>MRADGDDLLLAIRLTPKAAKEQIGGTWRDEKGAVWLQISVRAVPERGKVNKALIQSIAERLGIAARDIVLESGDTNRLKRIRLIDHAHEAGAILQKLDPEQ</sequence>
<dbReference type="EMBL" id="SBKP01000002">
    <property type="protein sequence ID" value="RXR30523.1"/>
    <property type="molecule type" value="Genomic_DNA"/>
</dbReference>
<evidence type="ECO:0000256" key="2">
    <source>
        <dbReference type="HAMAP-Rule" id="MF_00634"/>
    </source>
</evidence>
<dbReference type="NCBIfam" id="TIGR00251">
    <property type="entry name" value="DUF167 family protein"/>
    <property type="match status" value="1"/>
</dbReference>
<dbReference type="AlphaFoldDB" id="A0A4Q1KKV9"/>
<dbReference type="Pfam" id="PF02594">
    <property type="entry name" value="DUF167"/>
    <property type="match status" value="1"/>
</dbReference>